<dbReference type="GO" id="GO:0046872">
    <property type="term" value="F:metal ion binding"/>
    <property type="evidence" value="ECO:0007669"/>
    <property type="project" value="UniProtKB-KW"/>
</dbReference>
<proteinExistence type="predicted"/>
<feature type="domain" description="Tyrosinase copper-binding" evidence="4">
    <location>
        <begin position="122"/>
        <end position="294"/>
    </location>
</feature>
<name>A0A0N0NSC1_9EURO</name>
<dbReference type="RefSeq" id="XP_018006044.1">
    <property type="nucleotide sequence ID" value="XM_018149463.1"/>
</dbReference>
<evidence type="ECO:0000256" key="2">
    <source>
        <dbReference type="ARBA" id="ARBA00023008"/>
    </source>
</evidence>
<evidence type="ECO:0000256" key="1">
    <source>
        <dbReference type="ARBA" id="ARBA00022723"/>
    </source>
</evidence>
<protein>
    <recommendedName>
        <fullName evidence="4">Tyrosinase copper-binding domain-containing protein</fullName>
    </recommendedName>
</protein>
<dbReference type="PANTHER" id="PTHR11474">
    <property type="entry name" value="TYROSINASE FAMILY MEMBER"/>
    <property type="match status" value="1"/>
</dbReference>
<dbReference type="InterPro" id="IPR050316">
    <property type="entry name" value="Tyrosinase/Hemocyanin"/>
</dbReference>
<dbReference type="InterPro" id="IPR002227">
    <property type="entry name" value="Tyrosinase_Cu-bd"/>
</dbReference>
<reference evidence="5 6" key="1">
    <citation type="submission" date="2015-06" db="EMBL/GenBank/DDBJ databases">
        <title>Draft genome of the ant-associated black yeast Phialophora attae CBS 131958.</title>
        <authorList>
            <person name="Moreno L.F."/>
            <person name="Stielow B.J."/>
            <person name="de Hoog S."/>
            <person name="Vicente V.A."/>
            <person name="Weiss V.A."/>
            <person name="de Vries M."/>
            <person name="Cruz L.M."/>
            <person name="Souza E.M."/>
        </authorList>
    </citation>
    <scope>NUCLEOTIDE SEQUENCE [LARGE SCALE GENOMIC DNA]</scope>
    <source>
        <strain evidence="5 6">CBS 131958</strain>
    </source>
</reference>
<dbReference type="SUPFAM" id="SSF48056">
    <property type="entry name" value="Di-copper centre-containing domain"/>
    <property type="match status" value="1"/>
</dbReference>
<keyword evidence="3" id="KW-0812">Transmembrane</keyword>
<accession>A0A0N0NSC1</accession>
<organism evidence="5 6">
    <name type="scientific">Cyphellophora attinorum</name>
    <dbReference type="NCBI Taxonomy" id="1664694"/>
    <lineage>
        <taxon>Eukaryota</taxon>
        <taxon>Fungi</taxon>
        <taxon>Dikarya</taxon>
        <taxon>Ascomycota</taxon>
        <taxon>Pezizomycotina</taxon>
        <taxon>Eurotiomycetes</taxon>
        <taxon>Chaetothyriomycetidae</taxon>
        <taxon>Chaetothyriales</taxon>
        <taxon>Cyphellophoraceae</taxon>
        <taxon>Cyphellophora</taxon>
    </lineage>
</organism>
<gene>
    <name evidence="5" type="ORF">AB675_896</name>
</gene>
<feature type="transmembrane region" description="Helical" evidence="3">
    <location>
        <begin position="40"/>
        <end position="63"/>
    </location>
</feature>
<dbReference type="AlphaFoldDB" id="A0A0N0NSC1"/>
<dbReference type="Pfam" id="PF00264">
    <property type="entry name" value="Tyrosinase"/>
    <property type="match status" value="1"/>
</dbReference>
<dbReference type="EMBL" id="LFJN01000001">
    <property type="protein sequence ID" value="KPI46081.1"/>
    <property type="molecule type" value="Genomic_DNA"/>
</dbReference>
<keyword evidence="6" id="KW-1185">Reference proteome</keyword>
<keyword evidence="3" id="KW-1133">Transmembrane helix</keyword>
<dbReference type="Gene3D" id="1.10.1280.10">
    <property type="entry name" value="Di-copper center containing domain from catechol oxidase"/>
    <property type="match status" value="1"/>
</dbReference>
<comment type="caution">
    <text evidence="5">The sequence shown here is derived from an EMBL/GenBank/DDBJ whole genome shotgun (WGS) entry which is preliminary data.</text>
</comment>
<evidence type="ECO:0000259" key="4">
    <source>
        <dbReference type="Pfam" id="PF00264"/>
    </source>
</evidence>
<evidence type="ECO:0000313" key="5">
    <source>
        <dbReference type="EMBL" id="KPI46081.1"/>
    </source>
</evidence>
<dbReference type="OrthoDB" id="6132182at2759"/>
<dbReference type="PANTHER" id="PTHR11474:SF126">
    <property type="entry name" value="TYROSINASE-LIKE PROTEIN TYR-1-RELATED"/>
    <property type="match status" value="1"/>
</dbReference>
<dbReference type="Proteomes" id="UP000038010">
    <property type="component" value="Unassembled WGS sequence"/>
</dbReference>
<keyword evidence="1" id="KW-0479">Metal-binding</keyword>
<dbReference type="GeneID" id="28741332"/>
<dbReference type="GO" id="GO:0016491">
    <property type="term" value="F:oxidoreductase activity"/>
    <property type="evidence" value="ECO:0007669"/>
    <property type="project" value="InterPro"/>
</dbReference>
<evidence type="ECO:0000256" key="3">
    <source>
        <dbReference type="SAM" id="Phobius"/>
    </source>
</evidence>
<dbReference type="InterPro" id="IPR008922">
    <property type="entry name" value="Di-copper_centre_dom_sf"/>
</dbReference>
<evidence type="ECO:0000313" key="6">
    <source>
        <dbReference type="Proteomes" id="UP000038010"/>
    </source>
</evidence>
<sequence length="309" mass="34912">MSSSTVSRNSLEADQQWLLRSSSPENDLDRDERPSKPRRHIVAVLCLVLMFTVAGYVTSSVLLNNRLEHPFRIPKLPHEEPCDFAPSRPSWNSMPRHRRHAFISAVQRLASKPSRLGLSNTSMYDDFVYVHTKVVWQVHHHAISLPFHRYFVHIFEQALQNDGGYDGLMPYWDWTQDSSDPLASIVWDPWAGFGSAGNGCISDGVFARVGKFANYTENGYEPHCVTRNCLAHADAVDESDGVMHSKHWTPAIVKAIIDDSTTYRDFRQRLEEGPHKHLHAYGIGGDMASASSPNGQFIPQPKHTLSRIP</sequence>
<keyword evidence="3" id="KW-0472">Membrane</keyword>
<keyword evidence="2" id="KW-0186">Copper</keyword>
<dbReference type="VEuPathDB" id="FungiDB:AB675_896"/>